<dbReference type="NCBIfam" id="TIGR02601">
    <property type="entry name" value="autotrns_rpt"/>
    <property type="match status" value="1"/>
</dbReference>
<reference evidence="3" key="1">
    <citation type="submission" date="2020-10" db="EMBL/GenBank/DDBJ databases">
        <authorList>
            <person name="Gilroy R."/>
        </authorList>
    </citation>
    <scope>NUCLEOTIDE SEQUENCE</scope>
    <source>
        <strain evidence="3">10669</strain>
    </source>
</reference>
<feature type="signal peptide" evidence="2">
    <location>
        <begin position="1"/>
        <end position="23"/>
    </location>
</feature>
<evidence type="ECO:0000313" key="4">
    <source>
        <dbReference type="Proteomes" id="UP000886812"/>
    </source>
</evidence>
<dbReference type="Proteomes" id="UP000886812">
    <property type="component" value="Unassembled WGS sequence"/>
</dbReference>
<comment type="caution">
    <text evidence="3">The sequence shown here is derived from an EMBL/GenBank/DDBJ whole genome shotgun (WGS) entry which is preliminary data.</text>
</comment>
<keyword evidence="1 2" id="KW-0732">Signal</keyword>
<dbReference type="Pfam" id="PF12951">
    <property type="entry name" value="PATR"/>
    <property type="match status" value="1"/>
</dbReference>
<dbReference type="AlphaFoldDB" id="A0A9D1NKX3"/>
<gene>
    <name evidence="3" type="ORF">IAC75_06270</name>
</gene>
<proteinExistence type="predicted"/>
<evidence type="ECO:0000313" key="3">
    <source>
        <dbReference type="EMBL" id="HIV04731.1"/>
    </source>
</evidence>
<feature type="chain" id="PRO_5039608480" evidence="2">
    <location>
        <begin position="24"/>
        <end position="1278"/>
    </location>
</feature>
<sequence length="1278" mass="131485">MSFSKLTLISAAMFLGGAALVPAAANDIVVTDEGYTIDLNGRTDTLNGSFLSQDGSLADQGVTQGGLYGHDAGTVRIEGGGSLTYAGGAGAGYYKDVYTMSRGEDDQEALEEAWKSMDSFWSAGVFTGSVEVGKNTTLVLEGQLSQYVSFQRPTAVGANEISTPAFSGYAGIRDITLKAGATVSFEGSTLNMFDSRPNLTSNVPTEGYNPTAVLALNMLNNLKADSTSRLIIGTDAASVNRIVLNTTAGENSTVGRLVGNGRLYVTGAGTISFIGESELDPGTRVDADGERDVSGNTWLAGNKLADILLGAGTVNVGSADGGATVVDNVFDGATSVSFLRSDASNATVAGASNGGMFVNGAADYLGDIRAASDVNIYGHQVFNNFQSLWTERTMLSAEGSTIGSPVNQVYEPVRFSWRNPDGSVPYSNGVVASVWVQDGAVLTINQSYGRDGWFTGSLNSTGSGLVVKTGEGQFLYQGAGTLGHLRIEEGNWIAAGNSLSDCKVEVSGTGSLNLLVSNTGTFAGEVTALSRDATLLLSRSYTLINDLEEQPDTVLENADSLTEDDYRTYGQGLDSQTAALQITSTQTLFYGTVSVTEGVTLILGETGGDAYASIFPNAGSIELLGDSGAAAGQRRYSTLNIYSGTQLVQNLSGTADASAVTVGSGAKLVLTQTDADTTYAGGFSGSGDLVKLGANTQRVAGDLNGELFSGRLIVLAGGVAVDQGTSSGGTAALLMKSGTSASFSGPGQVSALIGETGSTVTISGDFRVSQSTADTNFLKNPANLVYTNDEDVYDGAFSKIYATTGTDRDGNDVFGLMKTGGSNLFGGAENVSSWLRATFTQDAVEDFLASAGENLSSEMQESLRELAAAISGSSTGVLTYLDGDGNLNASGWNSIVAAGGLELLKEKDPALKDKENLPDESLYSFITYYARIADSGYTYEFILTRSNASQISGTYGVSNSGWFSGTAPNYGRFAASFGFSADAEDQAFAGTLTGAGSLIKDGAGTLKLTGSNAYTGATTVNAGTLEANRNSIQATSGLSIASGATFVVNAGKTDANPTEANPDQTWGTEYSELFSDGDARLSGTGTLIKRGDGNVSLGNALLDVPEGGQEFSGTVQVSAGALRATINPAARSALSFSVAFDAETARFELDFARDGTIANSAFTFIGDAAAEVALKGSVDGNGMGVFALDAGTTRNAAGELVGNNVLSVSATEFSVNEAKVDSGTLKFVVAEDDRAPALFKSATLGEGAELFFDLAKDSELTLDDASVSGKGTLVVATT</sequence>
<dbReference type="EMBL" id="DVOG01000166">
    <property type="protein sequence ID" value="HIV04731.1"/>
    <property type="molecule type" value="Genomic_DNA"/>
</dbReference>
<protein>
    <submittedName>
        <fullName evidence="3">Autotransporter-associated beta strand repeat-containing protein</fullName>
    </submittedName>
</protein>
<evidence type="ECO:0000256" key="2">
    <source>
        <dbReference type="SAM" id="SignalP"/>
    </source>
</evidence>
<reference evidence="3" key="2">
    <citation type="journal article" date="2021" name="PeerJ">
        <title>Extensive microbial diversity within the chicken gut microbiome revealed by metagenomics and culture.</title>
        <authorList>
            <person name="Gilroy R."/>
            <person name="Ravi A."/>
            <person name="Getino M."/>
            <person name="Pursley I."/>
            <person name="Horton D.L."/>
            <person name="Alikhan N.F."/>
            <person name="Baker D."/>
            <person name="Gharbi K."/>
            <person name="Hall N."/>
            <person name="Watson M."/>
            <person name="Adriaenssens E.M."/>
            <person name="Foster-Nyarko E."/>
            <person name="Jarju S."/>
            <person name="Secka A."/>
            <person name="Antonio M."/>
            <person name="Oren A."/>
            <person name="Chaudhuri R.R."/>
            <person name="La Ragione R."/>
            <person name="Hildebrand F."/>
            <person name="Pallen M.J."/>
        </authorList>
    </citation>
    <scope>NUCLEOTIDE SEQUENCE</scope>
    <source>
        <strain evidence="3">10669</strain>
    </source>
</reference>
<organism evidence="3 4">
    <name type="scientific">Candidatus Spyradosoma merdigallinarum</name>
    <dbReference type="NCBI Taxonomy" id="2840950"/>
    <lineage>
        <taxon>Bacteria</taxon>
        <taxon>Pseudomonadati</taxon>
        <taxon>Verrucomicrobiota</taxon>
        <taxon>Opitutia</taxon>
        <taxon>Opitutia incertae sedis</taxon>
        <taxon>Candidatus Spyradosoma</taxon>
    </lineage>
</organism>
<dbReference type="InterPro" id="IPR013425">
    <property type="entry name" value="Autotrns_rpt"/>
</dbReference>
<accession>A0A9D1NKX3</accession>
<feature type="non-terminal residue" evidence="3">
    <location>
        <position position="1278"/>
    </location>
</feature>
<name>A0A9D1NKX3_9BACT</name>
<evidence type="ECO:0000256" key="1">
    <source>
        <dbReference type="ARBA" id="ARBA00022729"/>
    </source>
</evidence>